<dbReference type="GO" id="GO:0016853">
    <property type="term" value="F:isomerase activity"/>
    <property type="evidence" value="ECO:0007669"/>
    <property type="project" value="UniProtKB-KW"/>
</dbReference>
<evidence type="ECO:0000313" key="7">
    <source>
        <dbReference type="EMBL" id="GGZ78411.1"/>
    </source>
</evidence>
<organism evidence="7 8">
    <name type="scientific">Algibacter mikhailovii</name>
    <dbReference type="NCBI Taxonomy" id="425498"/>
    <lineage>
        <taxon>Bacteria</taxon>
        <taxon>Pseudomonadati</taxon>
        <taxon>Bacteroidota</taxon>
        <taxon>Flavobacteriia</taxon>
        <taxon>Flavobacteriales</taxon>
        <taxon>Flavobacteriaceae</taxon>
        <taxon>Algibacter</taxon>
    </lineage>
</organism>
<keyword evidence="5" id="KW-0511">Multifunctional enzyme</keyword>
<sequence length="372" mass="42248">MGFNSYNEKNLFMKKNSKIYVAGHRGLVGSAILKNLKEKGYNNFITRTHKELDLTETAAVAAFFEQEKPDYVILAAAKVGGIVANNVYRADFIYDNLMIQNNVIHQSYLNKVKKLLFLGSTCIYPKYCPQPMKEDSLLTGTLEYTNEPYAIAKIAGIKMCESYNLQYGTNFISVMPTNLYGPNDNFDLEKSHVLPALVRKMHLGKALEEGDWNAIRRDLERLPIEGVNGSSAEDEIYQVLDKYGIQRKEDGVHLEIWGTGEPMREFLWSEDMADACVFLMENRQFADCYIKSNKEIRNTHINIGTGVDISIKALAEVIKNKVGFKGVFFFNTTKPDGTTKKLTDPSKLHGLGWKHTVDLEEGVESLYRWYSN</sequence>
<comment type="function">
    <text evidence="5">Catalyzes the two-step NADP-dependent conversion of GDP-4-dehydro-6-deoxy-D-mannose to GDP-fucose, involving an epimerase and a reductase reaction.</text>
</comment>
<evidence type="ECO:0000256" key="3">
    <source>
        <dbReference type="ARBA" id="ARBA00023002"/>
    </source>
</evidence>
<dbReference type="Proteomes" id="UP000636004">
    <property type="component" value="Unassembled WGS sequence"/>
</dbReference>
<comment type="catalytic activity">
    <reaction evidence="5">
        <text>GDP-beta-L-fucose + NADP(+) = GDP-4-dehydro-alpha-D-rhamnose + NADPH + H(+)</text>
        <dbReference type="Rhea" id="RHEA:18885"/>
        <dbReference type="ChEBI" id="CHEBI:15378"/>
        <dbReference type="ChEBI" id="CHEBI:57273"/>
        <dbReference type="ChEBI" id="CHEBI:57783"/>
        <dbReference type="ChEBI" id="CHEBI:57964"/>
        <dbReference type="ChEBI" id="CHEBI:58349"/>
        <dbReference type="EC" id="1.1.1.271"/>
    </reaction>
</comment>
<feature type="binding site" evidence="5">
    <location>
        <position position="153"/>
    </location>
    <ligand>
        <name>NADP(+)</name>
        <dbReference type="ChEBI" id="CHEBI:58349"/>
    </ligand>
</feature>
<dbReference type="GO" id="GO:0050577">
    <property type="term" value="F:GDP-L-fucose synthase activity"/>
    <property type="evidence" value="ECO:0007669"/>
    <property type="project" value="UniProtKB-UniRule"/>
</dbReference>
<feature type="binding site" evidence="5">
    <location>
        <begin position="23"/>
        <end position="29"/>
    </location>
    <ligand>
        <name>NADP(+)</name>
        <dbReference type="ChEBI" id="CHEBI:58349"/>
    </ligand>
</feature>
<dbReference type="AlphaFoldDB" id="A0A918V856"/>
<dbReference type="Gene3D" id="3.40.50.720">
    <property type="entry name" value="NAD(P)-binding Rossmann-like Domain"/>
    <property type="match status" value="2"/>
</dbReference>
<feature type="binding site" evidence="5">
    <location>
        <position position="264"/>
    </location>
    <ligand>
        <name>substrate</name>
    </ligand>
</feature>
<dbReference type="FunFam" id="3.40.50.720:FF:000394">
    <property type="entry name" value="GDP-L-fucose synthase"/>
    <property type="match status" value="1"/>
</dbReference>
<keyword evidence="2 5" id="KW-0521">NADP</keyword>
<dbReference type="PANTHER" id="PTHR43238:SF1">
    <property type="entry name" value="GDP-L-FUCOSE SYNTHASE"/>
    <property type="match status" value="1"/>
</dbReference>
<reference evidence="7" key="2">
    <citation type="submission" date="2020-09" db="EMBL/GenBank/DDBJ databases">
        <authorList>
            <person name="Sun Q."/>
            <person name="Kim S."/>
        </authorList>
    </citation>
    <scope>NUCLEOTIDE SEQUENCE</scope>
    <source>
        <strain evidence="7">KCTC 12710</strain>
    </source>
</reference>
<feature type="domain" description="NAD-dependent epimerase/dehydratase" evidence="6">
    <location>
        <begin position="246"/>
        <end position="285"/>
    </location>
</feature>
<dbReference type="GO" id="GO:0070401">
    <property type="term" value="F:NADP+ binding"/>
    <property type="evidence" value="ECO:0007669"/>
    <property type="project" value="UniProtKB-UniRule"/>
</dbReference>
<dbReference type="GO" id="GO:0042351">
    <property type="term" value="P:'de novo' GDP-L-fucose biosynthetic process"/>
    <property type="evidence" value="ECO:0007669"/>
    <property type="project" value="UniProtKB-UniRule"/>
</dbReference>
<dbReference type="Pfam" id="PF01370">
    <property type="entry name" value="Epimerase"/>
    <property type="match status" value="2"/>
</dbReference>
<feature type="binding site" evidence="5">
    <location>
        <begin position="176"/>
        <end position="179"/>
    </location>
    <ligand>
        <name>NADP(+)</name>
        <dbReference type="ChEBI" id="CHEBI:58349"/>
    </ligand>
</feature>
<feature type="binding site" evidence="5">
    <location>
        <position position="200"/>
    </location>
    <ligand>
        <name>substrate</name>
    </ligand>
</feature>
<accession>A0A918V856</accession>
<comment type="caution">
    <text evidence="7">The sequence shown here is derived from an EMBL/GenBank/DDBJ whole genome shotgun (WGS) entry which is preliminary data.</text>
</comment>
<evidence type="ECO:0000256" key="1">
    <source>
        <dbReference type="ARBA" id="ARBA00005959"/>
    </source>
</evidence>
<dbReference type="EC" id="1.1.1.271" evidence="5"/>
<evidence type="ECO:0000256" key="4">
    <source>
        <dbReference type="ARBA" id="ARBA00023235"/>
    </source>
</evidence>
<feature type="site" description="Important for catalytic activity" evidence="5">
    <location>
        <position position="122"/>
    </location>
</feature>
<feature type="domain" description="NAD-dependent epimerase/dehydratase" evidence="6">
    <location>
        <begin position="19"/>
        <end position="209"/>
    </location>
</feature>
<dbReference type="EMBL" id="BMWZ01000003">
    <property type="protein sequence ID" value="GGZ78411.1"/>
    <property type="molecule type" value="Genomic_DNA"/>
</dbReference>
<dbReference type="InterPro" id="IPR036291">
    <property type="entry name" value="NAD(P)-bd_dom_sf"/>
</dbReference>
<keyword evidence="3 5" id="KW-0560">Oxidoreductase</keyword>
<evidence type="ECO:0000256" key="5">
    <source>
        <dbReference type="HAMAP-Rule" id="MF_00956"/>
    </source>
</evidence>
<feature type="site" description="Important for catalytic activity" evidence="5">
    <location>
        <position position="120"/>
    </location>
</feature>
<feature type="binding site" evidence="5">
    <location>
        <position position="336"/>
    </location>
    <ligand>
        <name>substrate</name>
    </ligand>
</feature>
<keyword evidence="4 5" id="KW-0413">Isomerase</keyword>
<name>A0A918V856_9FLAO</name>
<dbReference type="CDD" id="cd05239">
    <property type="entry name" value="GDP_FS_SDR_e"/>
    <property type="match status" value="1"/>
</dbReference>
<dbReference type="PANTHER" id="PTHR43238">
    <property type="entry name" value="GDP-L-FUCOSE SYNTHASE"/>
    <property type="match status" value="1"/>
</dbReference>
<dbReference type="InterPro" id="IPR001509">
    <property type="entry name" value="Epimerase_deHydtase"/>
</dbReference>
<feature type="binding site" evidence="5">
    <location>
        <begin position="118"/>
        <end position="121"/>
    </location>
    <ligand>
        <name>NADP(+)</name>
        <dbReference type="ChEBI" id="CHEBI:58349"/>
    </ligand>
</feature>
<gene>
    <name evidence="5 7" type="primary">fcl</name>
    <name evidence="7" type="ORF">GCM10007028_14800</name>
</gene>
<feature type="binding site" evidence="5">
    <location>
        <position position="192"/>
    </location>
    <ligand>
        <name>NADP(+)</name>
        <dbReference type="ChEBI" id="CHEBI:58349"/>
    </ligand>
</feature>
<comment type="similarity">
    <text evidence="1 5">Belongs to the NAD(P)-dependent epimerase/dehydratase family. Fucose synthase subfamily.</text>
</comment>
<feature type="binding site" evidence="5">
    <location>
        <position position="257"/>
    </location>
    <ligand>
        <name>substrate</name>
    </ligand>
</feature>
<proteinExistence type="inferred from homology"/>
<keyword evidence="8" id="KW-1185">Reference proteome</keyword>
<feature type="active site" description="Proton donor/acceptor" evidence="5">
    <location>
        <position position="149"/>
    </location>
</feature>
<comment type="pathway">
    <text evidence="5">Nucleotide-sugar biosynthesis; GDP-L-fucose biosynthesis via de novo pathway; GDP-L-fucose from GDP-alpha-D-mannose: step 2/2.</text>
</comment>
<evidence type="ECO:0000256" key="2">
    <source>
        <dbReference type="ARBA" id="ARBA00022857"/>
    </source>
</evidence>
<protein>
    <recommendedName>
        <fullName evidence="5">GDP-L-fucose synthase</fullName>
        <ecNumber evidence="5">1.1.1.271</ecNumber>
    </recommendedName>
    <alternativeName>
        <fullName evidence="5">GDP-4-keto-6-deoxy-D-mannose-3,5-epimerase-4-reductase</fullName>
    </alternativeName>
</protein>
<evidence type="ECO:0000313" key="8">
    <source>
        <dbReference type="Proteomes" id="UP000636004"/>
    </source>
</evidence>
<reference evidence="7" key="1">
    <citation type="journal article" date="2014" name="Int. J. Syst. Evol. Microbiol.">
        <title>Complete genome sequence of Corynebacterium casei LMG S-19264T (=DSM 44701T), isolated from a smear-ripened cheese.</title>
        <authorList>
            <consortium name="US DOE Joint Genome Institute (JGI-PGF)"/>
            <person name="Walter F."/>
            <person name="Albersmeier A."/>
            <person name="Kalinowski J."/>
            <person name="Ruckert C."/>
        </authorList>
    </citation>
    <scope>NUCLEOTIDE SEQUENCE</scope>
    <source>
        <strain evidence="7">KCTC 12710</strain>
    </source>
</reference>
<dbReference type="HAMAP" id="MF_00956">
    <property type="entry name" value="GDP_fucose_synth"/>
    <property type="match status" value="1"/>
</dbReference>
<dbReference type="InterPro" id="IPR028614">
    <property type="entry name" value="GDP_fucose/colitose_synth"/>
</dbReference>
<evidence type="ECO:0000259" key="6">
    <source>
        <dbReference type="Pfam" id="PF01370"/>
    </source>
</evidence>
<dbReference type="SUPFAM" id="SSF51735">
    <property type="entry name" value="NAD(P)-binding Rossmann-fold domains"/>
    <property type="match status" value="1"/>
</dbReference>